<dbReference type="GO" id="GO:0007169">
    <property type="term" value="P:cell surface receptor protein tyrosine kinase signaling pathway"/>
    <property type="evidence" value="ECO:0007669"/>
    <property type="project" value="TreeGrafter"/>
</dbReference>
<evidence type="ECO:0000256" key="10">
    <source>
        <dbReference type="SAM" id="Phobius"/>
    </source>
</evidence>
<evidence type="ECO:0000313" key="12">
    <source>
        <dbReference type="Proteomes" id="UP000887540"/>
    </source>
</evidence>
<dbReference type="PROSITE" id="PS00109">
    <property type="entry name" value="PROTEIN_KINASE_TYR"/>
    <property type="match status" value="1"/>
</dbReference>
<evidence type="ECO:0000256" key="9">
    <source>
        <dbReference type="SAM" id="MobiDB-lite"/>
    </source>
</evidence>
<evidence type="ECO:0000313" key="13">
    <source>
        <dbReference type="WBParaSite" id="ACRNAN_scaffold1953.g27735.t1"/>
    </source>
</evidence>
<comment type="subcellular location">
    <subcellularLocation>
        <location evidence="1">Membrane</location>
        <topology evidence="1">Single-pass membrane protein</topology>
    </subcellularLocation>
</comment>
<dbReference type="Gene3D" id="3.30.200.20">
    <property type="entry name" value="Phosphorylase Kinase, domain 1"/>
    <property type="match status" value="1"/>
</dbReference>
<keyword evidence="6" id="KW-0829">Tyrosine-protein kinase</keyword>
<dbReference type="GO" id="GO:0043235">
    <property type="term" value="C:receptor complex"/>
    <property type="evidence" value="ECO:0007669"/>
    <property type="project" value="TreeGrafter"/>
</dbReference>
<keyword evidence="5 8" id="KW-0067">ATP-binding</keyword>
<dbReference type="InterPro" id="IPR001245">
    <property type="entry name" value="Ser-Thr/Tyr_kinase_cat_dom"/>
</dbReference>
<keyword evidence="10" id="KW-0472">Membrane</keyword>
<keyword evidence="12" id="KW-1185">Reference proteome</keyword>
<dbReference type="FunFam" id="1.10.510.10:FF:000554">
    <property type="entry name" value="Predicted protein"/>
    <property type="match status" value="1"/>
</dbReference>
<accession>A0A914D8D4</accession>
<dbReference type="InterPro" id="IPR017441">
    <property type="entry name" value="Protein_kinase_ATP_BS"/>
</dbReference>
<evidence type="ECO:0000256" key="1">
    <source>
        <dbReference type="ARBA" id="ARBA00004167"/>
    </source>
</evidence>
<dbReference type="AlphaFoldDB" id="A0A914D8D4"/>
<dbReference type="InterPro" id="IPR011009">
    <property type="entry name" value="Kinase-like_dom_sf"/>
</dbReference>
<dbReference type="InterPro" id="IPR008266">
    <property type="entry name" value="Tyr_kinase_AS"/>
</dbReference>
<dbReference type="SMART" id="SM00219">
    <property type="entry name" value="TyrKc"/>
    <property type="match status" value="1"/>
</dbReference>
<keyword evidence="2" id="KW-0808">Transferase</keyword>
<dbReference type="PRINTS" id="PR00109">
    <property type="entry name" value="TYRKINASE"/>
</dbReference>
<keyword evidence="3 8" id="KW-0547">Nucleotide-binding</keyword>
<evidence type="ECO:0000256" key="7">
    <source>
        <dbReference type="ARBA" id="ARBA00051243"/>
    </source>
</evidence>
<dbReference type="GO" id="GO:0005886">
    <property type="term" value="C:plasma membrane"/>
    <property type="evidence" value="ECO:0007669"/>
    <property type="project" value="TreeGrafter"/>
</dbReference>
<name>A0A914D8D4_9BILA</name>
<evidence type="ECO:0000259" key="11">
    <source>
        <dbReference type="PROSITE" id="PS50011"/>
    </source>
</evidence>
<dbReference type="Gene3D" id="1.10.510.10">
    <property type="entry name" value="Transferase(Phosphotransferase) domain 1"/>
    <property type="match status" value="1"/>
</dbReference>
<feature type="domain" description="Protein kinase" evidence="11">
    <location>
        <begin position="445"/>
        <end position="743"/>
    </location>
</feature>
<keyword evidence="4" id="KW-0418">Kinase</keyword>
<dbReference type="InterPro" id="IPR000719">
    <property type="entry name" value="Prot_kinase_dom"/>
</dbReference>
<dbReference type="Proteomes" id="UP000887540">
    <property type="component" value="Unplaced"/>
</dbReference>
<dbReference type="PANTHER" id="PTHR24416">
    <property type="entry name" value="TYROSINE-PROTEIN KINASE RECEPTOR"/>
    <property type="match status" value="1"/>
</dbReference>
<dbReference type="InterPro" id="IPR050122">
    <property type="entry name" value="RTK"/>
</dbReference>
<dbReference type="WBParaSite" id="ACRNAN_scaffold1953.g27735.t1">
    <property type="protein sequence ID" value="ACRNAN_scaffold1953.g27735.t1"/>
    <property type="gene ID" value="ACRNAN_scaffold1953.g27735"/>
</dbReference>
<evidence type="ECO:0000256" key="2">
    <source>
        <dbReference type="ARBA" id="ARBA00022679"/>
    </source>
</evidence>
<evidence type="ECO:0000256" key="5">
    <source>
        <dbReference type="ARBA" id="ARBA00022840"/>
    </source>
</evidence>
<feature type="binding site" evidence="8">
    <location>
        <position position="475"/>
    </location>
    <ligand>
        <name>ATP</name>
        <dbReference type="ChEBI" id="CHEBI:30616"/>
    </ligand>
</feature>
<dbReference type="GO" id="GO:0004714">
    <property type="term" value="F:transmembrane receptor protein tyrosine kinase activity"/>
    <property type="evidence" value="ECO:0007669"/>
    <property type="project" value="UniProtKB-EC"/>
</dbReference>
<evidence type="ECO:0000256" key="3">
    <source>
        <dbReference type="ARBA" id="ARBA00022741"/>
    </source>
</evidence>
<dbReference type="PROSITE" id="PS00107">
    <property type="entry name" value="PROTEIN_KINASE_ATP"/>
    <property type="match status" value="1"/>
</dbReference>
<dbReference type="Pfam" id="PF07714">
    <property type="entry name" value="PK_Tyr_Ser-Thr"/>
    <property type="match status" value="1"/>
</dbReference>
<protein>
    <submittedName>
        <fullName evidence="13">Protein kinase domain-containing protein</fullName>
    </submittedName>
</protein>
<feature type="region of interest" description="Disordered" evidence="9">
    <location>
        <begin position="336"/>
        <end position="355"/>
    </location>
</feature>
<dbReference type="SUPFAM" id="SSF56112">
    <property type="entry name" value="Protein kinase-like (PK-like)"/>
    <property type="match status" value="1"/>
</dbReference>
<dbReference type="GO" id="GO:0005524">
    <property type="term" value="F:ATP binding"/>
    <property type="evidence" value="ECO:0007669"/>
    <property type="project" value="UniProtKB-UniRule"/>
</dbReference>
<keyword evidence="10" id="KW-0812">Transmembrane</keyword>
<proteinExistence type="predicted"/>
<feature type="transmembrane region" description="Helical" evidence="10">
    <location>
        <begin position="385"/>
        <end position="406"/>
    </location>
</feature>
<evidence type="ECO:0000256" key="8">
    <source>
        <dbReference type="PROSITE-ProRule" id="PRU10141"/>
    </source>
</evidence>
<dbReference type="PANTHER" id="PTHR24416:SF600">
    <property type="entry name" value="PDGF- AND VEGF-RECEPTOR RELATED, ISOFORM J"/>
    <property type="match status" value="1"/>
</dbReference>
<dbReference type="InterPro" id="IPR020635">
    <property type="entry name" value="Tyr_kinase_cat_dom"/>
</dbReference>
<reference evidence="13" key="1">
    <citation type="submission" date="2022-11" db="UniProtKB">
        <authorList>
            <consortium name="WormBaseParasite"/>
        </authorList>
    </citation>
    <scope>IDENTIFICATION</scope>
</reference>
<evidence type="ECO:0000256" key="4">
    <source>
        <dbReference type="ARBA" id="ARBA00022777"/>
    </source>
</evidence>
<dbReference type="CDD" id="cd00192">
    <property type="entry name" value="PTKc"/>
    <property type="match status" value="1"/>
</dbReference>
<evidence type="ECO:0000256" key="6">
    <source>
        <dbReference type="ARBA" id="ARBA00023137"/>
    </source>
</evidence>
<keyword evidence="10" id="KW-1133">Transmembrane helix</keyword>
<comment type="catalytic activity">
    <reaction evidence="7">
        <text>L-tyrosyl-[protein] + ATP = O-phospho-L-tyrosyl-[protein] + ADP + H(+)</text>
        <dbReference type="Rhea" id="RHEA:10596"/>
        <dbReference type="Rhea" id="RHEA-COMP:10136"/>
        <dbReference type="Rhea" id="RHEA-COMP:20101"/>
        <dbReference type="ChEBI" id="CHEBI:15378"/>
        <dbReference type="ChEBI" id="CHEBI:30616"/>
        <dbReference type="ChEBI" id="CHEBI:46858"/>
        <dbReference type="ChEBI" id="CHEBI:61978"/>
        <dbReference type="ChEBI" id="CHEBI:456216"/>
        <dbReference type="EC" id="2.7.10.1"/>
    </reaction>
</comment>
<sequence>MLDCDFKHTCQLKMDIATQYGSIIQCQTADICIRVLRDLFYSNMKKSQYLNQWSLLKSFNRSMTLKTNDSIQLAYIFTNYKWQLVHYFNYNIRYLEEVNPEEAYESNLASNPPTCASISFKETRNGNFCSNVTSIQNQCKNPARRFVLLALTLDSYTTLEELEKIKSILIKLVEPCDYKSADQTEKVTIIQLSNLLKIYECYLPKCRDRINSIKHVVPNNFDNPDIIFDLMSEFVYEFMYDTFELYLFSNHIDCGEAFNKMFNDMNKIKEKLQFYVGNINVTFKWININRFANKICYPPMESSIFEFYNVSLLENGNKTDDTPNLLLCQRMPKDPASYVSSSPKPVSRTRTDHSNSFFSTTTNSNDVDINTVFGVGEKEAGVIGLYWLFILMPLLLIFLILCKIFCPSKYTEKLTRLFIKKKNHHLNKQTNFARECEISSSHVEIIRAEKLGEGAFSQVYKGRIAIKGLLKTIFKSEEIEKNSHIEVAIKIFRKEVSRVQTIMSDPWCEIHLIKQIKYHPYIVNMIGWAMMPFDGPCLLLEYCSNGNLHKFLQRLRPLIREDELPTSPHENCLGLKDLIIRAWQISDAMVYLTENGFIHRDLAARNILLTDKMVAKVADFGLCRNTPEAPYVGKRSTVLPLRWLAIEALRSLQFTEKTDVWSFGVLLYEIFSIGLKPYEAIEISRGKTFDQKELLEYLQEGGRLERPRLCPEDIYILMLSCWEKSLKLRSNFKQIRDKLSSMLEVPEETYGYVEVLDDSSLKSEYTAMWKF</sequence>
<dbReference type="PROSITE" id="PS50011">
    <property type="entry name" value="PROTEIN_KINASE_DOM"/>
    <property type="match status" value="1"/>
</dbReference>
<organism evidence="12 13">
    <name type="scientific">Acrobeloides nanus</name>
    <dbReference type="NCBI Taxonomy" id="290746"/>
    <lineage>
        <taxon>Eukaryota</taxon>
        <taxon>Metazoa</taxon>
        <taxon>Ecdysozoa</taxon>
        <taxon>Nematoda</taxon>
        <taxon>Chromadorea</taxon>
        <taxon>Rhabditida</taxon>
        <taxon>Tylenchina</taxon>
        <taxon>Cephalobomorpha</taxon>
        <taxon>Cephaloboidea</taxon>
        <taxon>Cephalobidae</taxon>
        <taxon>Acrobeloides</taxon>
    </lineage>
</organism>